<keyword evidence="4" id="KW-1185">Reference proteome</keyword>
<comment type="caution">
    <text evidence="3">The sequence shown here is derived from an EMBL/GenBank/DDBJ whole genome shotgun (WGS) entry which is preliminary data.</text>
</comment>
<dbReference type="Gene3D" id="3.30.70.2390">
    <property type="match status" value="1"/>
</dbReference>
<dbReference type="Proteomes" id="UP000029082">
    <property type="component" value="Unassembled WGS sequence"/>
</dbReference>
<sequence length="208" mass="22567">MTEPMNEREARKQYVRSRQTVVFTFIGAVMAAAMVISLLFYTGAIGSVEHKAIAVQPNFGVTAPCAPKSQDGNEAKYANNADVTMRVLNGTKFSGFAKAVGDALENRNFRISTIDTFTRQNVTRTTIYFGKAAIPQAYTVASNFTDARMVMDDRGDKLIDVVVGATFNDLRTQKSVPAAGAKITNFSTCKPVDQMGTLPKAIAHDPVN</sequence>
<evidence type="ECO:0000259" key="2">
    <source>
        <dbReference type="Pfam" id="PF13399"/>
    </source>
</evidence>
<keyword evidence="1" id="KW-0812">Transmembrane</keyword>
<dbReference type="STRING" id="1437603.GCA_000771525_00402"/>
<gene>
    <name evidence="3" type="ORF">BMON_1267</name>
</gene>
<dbReference type="Pfam" id="PF13399">
    <property type="entry name" value="LytR_C"/>
    <property type="match status" value="1"/>
</dbReference>
<dbReference type="EMBL" id="JGZE01000009">
    <property type="protein sequence ID" value="KFI77170.1"/>
    <property type="molecule type" value="Genomic_DNA"/>
</dbReference>
<dbReference type="OrthoDB" id="3267444at2"/>
<dbReference type="GeneID" id="93094938"/>
<keyword evidence="1" id="KW-0472">Membrane</keyword>
<feature type="domain" description="LytR/CpsA/Psr regulator C-terminal" evidence="2">
    <location>
        <begin position="82"/>
        <end position="167"/>
    </location>
</feature>
<protein>
    <recommendedName>
        <fullName evidence="2">LytR/CpsA/Psr regulator C-terminal domain-containing protein</fullName>
    </recommendedName>
</protein>
<feature type="transmembrane region" description="Helical" evidence="1">
    <location>
        <begin position="21"/>
        <end position="41"/>
    </location>
</feature>
<dbReference type="RefSeq" id="WP_033513326.1">
    <property type="nucleotide sequence ID" value="NZ_JDUO01000013.1"/>
</dbReference>
<evidence type="ECO:0000256" key="1">
    <source>
        <dbReference type="SAM" id="Phobius"/>
    </source>
</evidence>
<organism evidence="3 4">
    <name type="scientific">Bifidobacterium mongoliense DSM 21395</name>
    <dbReference type="NCBI Taxonomy" id="1437603"/>
    <lineage>
        <taxon>Bacteria</taxon>
        <taxon>Bacillati</taxon>
        <taxon>Actinomycetota</taxon>
        <taxon>Actinomycetes</taxon>
        <taxon>Bifidobacteriales</taxon>
        <taxon>Bifidobacteriaceae</taxon>
        <taxon>Bifidobacterium</taxon>
    </lineage>
</organism>
<evidence type="ECO:0000313" key="4">
    <source>
        <dbReference type="Proteomes" id="UP000029082"/>
    </source>
</evidence>
<evidence type="ECO:0000313" key="3">
    <source>
        <dbReference type="EMBL" id="KFI77170.1"/>
    </source>
</evidence>
<dbReference type="InterPro" id="IPR027381">
    <property type="entry name" value="LytR/CpsA/Psr_C"/>
</dbReference>
<name>A0A087C1M0_9BIFI</name>
<proteinExistence type="predicted"/>
<keyword evidence="1" id="KW-1133">Transmembrane helix</keyword>
<accession>A0A087C1M0</accession>
<dbReference type="AlphaFoldDB" id="A0A087C1M0"/>
<reference evidence="3 4" key="1">
    <citation type="submission" date="2014-03" db="EMBL/GenBank/DDBJ databases">
        <title>Genomics of Bifidobacteria.</title>
        <authorList>
            <person name="Ventura M."/>
            <person name="Milani C."/>
            <person name="Lugli G.A."/>
        </authorList>
    </citation>
    <scope>NUCLEOTIDE SEQUENCE [LARGE SCALE GENOMIC DNA]</scope>
    <source>
        <strain evidence="3 4">DSM 21395</strain>
    </source>
</reference>
<dbReference type="eggNOG" id="ENOG5032WRF">
    <property type="taxonomic scope" value="Bacteria"/>
</dbReference>